<accession>A0A2X1MN99</accession>
<sequence length="239" mass="26849">MASNKNFKLAFEIGGKVAASLPKSFTTANQAVAKLNAELAGLTKEHGEIQKLQSVKVKVGQTALEYHKAAARVEELQKQIKNTANPTRAMLRDFEKAKTHSSNLRASLRSQREELAALKSAYQGADTSARALASREKELKASIDRNREAQVRSVEQVNRYRTALALARANVQQVKKQQEELNRALEKQRIDKINSYKNALAEARKNVLAVKRAQEELNRALERQRELKREHLGEAKINL</sequence>
<evidence type="ECO:0000256" key="1">
    <source>
        <dbReference type="SAM" id="Coils"/>
    </source>
</evidence>
<dbReference type="Proteomes" id="UP000250991">
    <property type="component" value="Unassembled WGS sequence"/>
</dbReference>
<feature type="coiled-coil region" evidence="1">
    <location>
        <begin position="157"/>
        <end position="234"/>
    </location>
</feature>
<protein>
    <submittedName>
        <fullName evidence="2">Chromosome segregation protein SMC</fullName>
    </submittedName>
</protein>
<name>A0A2X1MN99_ECOLX</name>
<feature type="coiled-coil region" evidence="1">
    <location>
        <begin position="25"/>
        <end position="52"/>
    </location>
</feature>
<organism evidence="2 3">
    <name type="scientific">Escherichia coli</name>
    <dbReference type="NCBI Taxonomy" id="562"/>
    <lineage>
        <taxon>Bacteria</taxon>
        <taxon>Pseudomonadati</taxon>
        <taxon>Pseudomonadota</taxon>
        <taxon>Gammaproteobacteria</taxon>
        <taxon>Enterobacterales</taxon>
        <taxon>Enterobacteriaceae</taxon>
        <taxon>Escherichia</taxon>
    </lineage>
</organism>
<evidence type="ECO:0000313" key="3">
    <source>
        <dbReference type="Proteomes" id="UP000250991"/>
    </source>
</evidence>
<dbReference type="EMBL" id="UARW01000008">
    <property type="protein sequence ID" value="SPW74337.1"/>
    <property type="molecule type" value="Genomic_DNA"/>
</dbReference>
<evidence type="ECO:0000313" key="2">
    <source>
        <dbReference type="EMBL" id="SPW74337.1"/>
    </source>
</evidence>
<proteinExistence type="predicted"/>
<keyword evidence="1" id="KW-0175">Coiled coil</keyword>
<gene>
    <name evidence="2" type="ORF">NCTC8009_00750</name>
</gene>
<reference evidence="2 3" key="1">
    <citation type="submission" date="2018-06" db="EMBL/GenBank/DDBJ databases">
        <authorList>
            <consortium name="Pathogen Informatics"/>
            <person name="Doyle S."/>
        </authorList>
    </citation>
    <scope>NUCLEOTIDE SEQUENCE [LARGE SCALE GENOMIC DNA]</scope>
    <source>
        <strain evidence="2 3">NCTC8009</strain>
    </source>
</reference>
<dbReference type="AlphaFoldDB" id="A0A2X1MN99"/>
<dbReference type="Gene3D" id="1.10.287.1490">
    <property type="match status" value="1"/>
</dbReference>